<dbReference type="AlphaFoldDB" id="A0A427XXW3"/>
<dbReference type="Gene3D" id="2.80.10.50">
    <property type="match status" value="1"/>
</dbReference>
<dbReference type="CDD" id="cd00161">
    <property type="entry name" value="beta-trefoil_Ricin-like"/>
    <property type="match status" value="1"/>
</dbReference>
<dbReference type="OrthoDB" id="2586527at2759"/>
<sequence length="317" mass="35025">MRTNALGHQFPIHPNKVSYRAHRGSLSAIVINFALGRSMAVLSFQVTYFLCHPQPLPLGLAAAVKRANPTIQLVNQCSNPVQPYITGNNPSGLPNPDVLQPGDAATYTFDQSFLRAARRVTSISKRDSACRTTTTGLKSFTDQTDQGWNFPFGINAIYKTSEGYCNPTLCNNPYCDSLTVYSYPPTIPSTPSNPAPQPPLYECASQSTDYQVVFCSGENPPTYVQLHPNGDTNKCLDLLGDIRQNGQPVQIYDCNGTPAQNWILNRGETKVMLAGTNFCLDATQGYPPDGTKMKIWTCYDGLPQQDWWWTDDNRIAL</sequence>
<protein>
    <recommendedName>
        <fullName evidence="1">Ricin B lectin domain-containing protein</fullName>
    </recommendedName>
</protein>
<dbReference type="SUPFAM" id="SSF49870">
    <property type="entry name" value="Osmotin, thaumatin-like protein"/>
    <property type="match status" value="1"/>
</dbReference>
<proteinExistence type="predicted"/>
<reference evidence="2 3" key="1">
    <citation type="submission" date="2018-11" db="EMBL/GenBank/DDBJ databases">
        <title>Genome sequence of Saitozyma podzolica DSM 27192.</title>
        <authorList>
            <person name="Aliyu H."/>
            <person name="Gorte O."/>
            <person name="Ochsenreither K."/>
        </authorList>
    </citation>
    <scope>NUCLEOTIDE SEQUENCE [LARGE SCALE GENOMIC DNA]</scope>
    <source>
        <strain evidence="2 3">DSM 27192</strain>
    </source>
</reference>
<dbReference type="PROSITE" id="PS50231">
    <property type="entry name" value="RICIN_B_LECTIN"/>
    <property type="match status" value="1"/>
</dbReference>
<dbReference type="SUPFAM" id="SSF50370">
    <property type="entry name" value="Ricin B-like lectins"/>
    <property type="match status" value="1"/>
</dbReference>
<dbReference type="InterPro" id="IPR000772">
    <property type="entry name" value="Ricin_B_lectin"/>
</dbReference>
<evidence type="ECO:0000313" key="3">
    <source>
        <dbReference type="Proteomes" id="UP000279259"/>
    </source>
</evidence>
<accession>A0A427XXW3</accession>
<gene>
    <name evidence="2" type="ORF">EHS25_005555</name>
</gene>
<dbReference type="Pfam" id="PF00652">
    <property type="entry name" value="Ricin_B_lectin"/>
    <property type="match status" value="1"/>
</dbReference>
<dbReference type="InterPro" id="IPR037176">
    <property type="entry name" value="Osmotin/thaumatin-like_sf"/>
</dbReference>
<dbReference type="EMBL" id="RSCD01000024">
    <property type="protein sequence ID" value="RSH83651.1"/>
    <property type="molecule type" value="Genomic_DNA"/>
</dbReference>
<organism evidence="2 3">
    <name type="scientific">Saitozyma podzolica</name>
    <dbReference type="NCBI Taxonomy" id="1890683"/>
    <lineage>
        <taxon>Eukaryota</taxon>
        <taxon>Fungi</taxon>
        <taxon>Dikarya</taxon>
        <taxon>Basidiomycota</taxon>
        <taxon>Agaricomycotina</taxon>
        <taxon>Tremellomycetes</taxon>
        <taxon>Tremellales</taxon>
        <taxon>Trimorphomycetaceae</taxon>
        <taxon>Saitozyma</taxon>
    </lineage>
</organism>
<evidence type="ECO:0000313" key="2">
    <source>
        <dbReference type="EMBL" id="RSH83651.1"/>
    </source>
</evidence>
<evidence type="ECO:0000259" key="1">
    <source>
        <dbReference type="Pfam" id="PF00652"/>
    </source>
</evidence>
<keyword evidence="3" id="KW-1185">Reference proteome</keyword>
<feature type="domain" description="Ricin B lectin" evidence="1">
    <location>
        <begin position="224"/>
        <end position="314"/>
    </location>
</feature>
<name>A0A427XXW3_9TREE</name>
<comment type="caution">
    <text evidence="2">The sequence shown here is derived from an EMBL/GenBank/DDBJ whole genome shotgun (WGS) entry which is preliminary data.</text>
</comment>
<dbReference type="STRING" id="1890683.A0A427XXW3"/>
<dbReference type="InterPro" id="IPR035992">
    <property type="entry name" value="Ricin_B-like_lectins"/>
</dbReference>
<dbReference type="Proteomes" id="UP000279259">
    <property type="component" value="Unassembled WGS sequence"/>
</dbReference>